<evidence type="ECO:0000256" key="1">
    <source>
        <dbReference type="SAM" id="Phobius"/>
    </source>
</evidence>
<dbReference type="SUPFAM" id="SSF103473">
    <property type="entry name" value="MFS general substrate transporter"/>
    <property type="match status" value="1"/>
</dbReference>
<dbReference type="EMBL" id="FWFG01000001">
    <property type="protein sequence ID" value="SLM87713.1"/>
    <property type="molecule type" value="Genomic_DNA"/>
</dbReference>
<name>A0A1X6WSP9_9MICO</name>
<proteinExistence type="predicted"/>
<dbReference type="Proteomes" id="UP000195981">
    <property type="component" value="Unassembled WGS sequence"/>
</dbReference>
<dbReference type="Gene3D" id="1.20.1250.20">
    <property type="entry name" value="MFS general substrate transporter like domains"/>
    <property type="match status" value="1"/>
</dbReference>
<evidence type="ECO:0000313" key="2">
    <source>
        <dbReference type="EMBL" id="SLM87713.1"/>
    </source>
</evidence>
<evidence type="ECO:0000313" key="3">
    <source>
        <dbReference type="Proteomes" id="UP000195981"/>
    </source>
</evidence>
<sequence>MVLMGPATVSIAFKVQALTSDPAQQTAMLGTIMPFGALAALIFNALGGRISDRTTSGYGRRRPWLVIGILGIAPRS</sequence>
<keyword evidence="1" id="KW-0472">Membrane</keyword>
<accession>A0A1X6WSP9</accession>
<gene>
    <name evidence="2" type="ORF">FM110_00180</name>
</gene>
<protein>
    <submittedName>
        <fullName evidence="2">Uncharacterized protein</fullName>
    </submittedName>
</protein>
<organism evidence="2 3">
    <name type="scientific">Brachybacterium nesterenkovii</name>
    <dbReference type="NCBI Taxonomy" id="47847"/>
    <lineage>
        <taxon>Bacteria</taxon>
        <taxon>Bacillati</taxon>
        <taxon>Actinomycetota</taxon>
        <taxon>Actinomycetes</taxon>
        <taxon>Micrococcales</taxon>
        <taxon>Dermabacteraceae</taxon>
        <taxon>Brachybacterium</taxon>
    </lineage>
</organism>
<keyword evidence="3" id="KW-1185">Reference proteome</keyword>
<feature type="transmembrane region" description="Helical" evidence="1">
    <location>
        <begin position="27"/>
        <end position="46"/>
    </location>
</feature>
<keyword evidence="1" id="KW-0812">Transmembrane</keyword>
<reference evidence="2 3" key="1">
    <citation type="submission" date="2017-02" db="EMBL/GenBank/DDBJ databases">
        <authorList>
            <person name="Peterson S.W."/>
        </authorList>
    </citation>
    <scope>NUCLEOTIDE SEQUENCE [LARGE SCALE GENOMIC DNA]</scope>
    <source>
        <strain evidence="2 3">CIP104813</strain>
    </source>
</reference>
<dbReference type="AlphaFoldDB" id="A0A1X6WSP9"/>
<dbReference type="InterPro" id="IPR036259">
    <property type="entry name" value="MFS_trans_sf"/>
</dbReference>
<keyword evidence="1" id="KW-1133">Transmembrane helix</keyword>